<dbReference type="HOGENOM" id="CLU_981586_0_0_1"/>
<evidence type="ECO:0000256" key="1">
    <source>
        <dbReference type="SAM" id="MobiDB-lite"/>
    </source>
</evidence>
<dbReference type="CDD" id="cd11717">
    <property type="entry name" value="THUMP_THUMPD1_like"/>
    <property type="match status" value="1"/>
</dbReference>
<dbReference type="RefSeq" id="XP_005832198.1">
    <property type="nucleotide sequence ID" value="XM_005832141.1"/>
</dbReference>
<accession>L1J9I8</accession>
<reference evidence="5" key="2">
    <citation type="submission" date="2012-11" db="EMBL/GenBank/DDBJ databases">
        <authorList>
            <person name="Kuo A."/>
            <person name="Curtis B.A."/>
            <person name="Tanifuji G."/>
            <person name="Burki F."/>
            <person name="Gruber A."/>
            <person name="Irimia M."/>
            <person name="Maruyama S."/>
            <person name="Arias M.C."/>
            <person name="Ball S.G."/>
            <person name="Gile G.H."/>
            <person name="Hirakawa Y."/>
            <person name="Hopkins J.F."/>
            <person name="Rensing S.A."/>
            <person name="Schmutz J."/>
            <person name="Symeonidi A."/>
            <person name="Elias M."/>
            <person name="Eveleigh R.J."/>
            <person name="Herman E.K."/>
            <person name="Klute M.J."/>
            <person name="Nakayama T."/>
            <person name="Obornik M."/>
            <person name="Reyes-Prieto A."/>
            <person name="Armbrust E.V."/>
            <person name="Aves S.J."/>
            <person name="Beiko R.G."/>
            <person name="Coutinho P."/>
            <person name="Dacks J.B."/>
            <person name="Durnford D.G."/>
            <person name="Fast N.M."/>
            <person name="Green B.R."/>
            <person name="Grisdale C."/>
            <person name="Hempe F."/>
            <person name="Henrissat B."/>
            <person name="Hoppner M.P."/>
            <person name="Ishida K.-I."/>
            <person name="Kim E."/>
            <person name="Koreny L."/>
            <person name="Kroth P.G."/>
            <person name="Liu Y."/>
            <person name="Malik S.-B."/>
            <person name="Maier U.G."/>
            <person name="McRose D."/>
            <person name="Mock T."/>
            <person name="Neilson J.A."/>
            <person name="Onodera N.T."/>
            <person name="Poole A.M."/>
            <person name="Pritham E.J."/>
            <person name="Richards T.A."/>
            <person name="Rocap G."/>
            <person name="Roy S.W."/>
            <person name="Sarai C."/>
            <person name="Schaack S."/>
            <person name="Shirato S."/>
            <person name="Slamovits C.H."/>
            <person name="Spencer D.F."/>
            <person name="Suzuki S."/>
            <person name="Worden A.Z."/>
            <person name="Zauner S."/>
            <person name="Barry K."/>
            <person name="Bell C."/>
            <person name="Bharti A.K."/>
            <person name="Crow J.A."/>
            <person name="Grimwood J."/>
            <person name="Kramer R."/>
            <person name="Lindquist E."/>
            <person name="Lucas S."/>
            <person name="Salamov A."/>
            <person name="McFadden G.I."/>
            <person name="Lane C.E."/>
            <person name="Keeling P.J."/>
            <person name="Gray M.W."/>
            <person name="Grigoriev I.V."/>
            <person name="Archibald J.M."/>
        </authorList>
    </citation>
    <scope>NUCLEOTIDE SEQUENCE</scope>
    <source>
        <strain evidence="5">CCMP2712</strain>
    </source>
</reference>
<feature type="compositionally biased region" description="Basic and acidic residues" evidence="1">
    <location>
        <begin position="103"/>
        <end position="112"/>
    </location>
</feature>
<dbReference type="InterPro" id="IPR040183">
    <property type="entry name" value="THUMPD1-like"/>
</dbReference>
<keyword evidence="5" id="KW-1185">Reference proteome</keyword>
<protein>
    <recommendedName>
        <fullName evidence="2">THUMP domain-containing protein</fullName>
    </recommendedName>
</protein>
<dbReference type="EnsemblProtists" id="EKX45218">
    <property type="protein sequence ID" value="EKX45218"/>
    <property type="gene ID" value="GUITHDRAFT_108859"/>
</dbReference>
<dbReference type="PANTHER" id="PTHR13452">
    <property type="entry name" value="THUMP DOMAIN CONTAINING PROTEIN 1-RELATED"/>
    <property type="match status" value="1"/>
</dbReference>
<feature type="region of interest" description="Disordered" evidence="1">
    <location>
        <begin position="66"/>
        <end position="126"/>
    </location>
</feature>
<evidence type="ECO:0000313" key="4">
    <source>
        <dbReference type="EnsemblProtists" id="EKX45218"/>
    </source>
</evidence>
<dbReference type="EMBL" id="JH993000">
    <property type="protein sequence ID" value="EKX45218.1"/>
    <property type="molecule type" value="Genomic_DNA"/>
</dbReference>
<feature type="domain" description="THUMP" evidence="2">
    <location>
        <begin position="238"/>
        <end position="271"/>
    </location>
</feature>
<dbReference type="GeneID" id="17301823"/>
<dbReference type="InterPro" id="IPR004114">
    <property type="entry name" value="THUMP_dom"/>
</dbReference>
<dbReference type="KEGG" id="gtt:GUITHDRAFT_108859"/>
<evidence type="ECO:0000313" key="5">
    <source>
        <dbReference type="Proteomes" id="UP000011087"/>
    </source>
</evidence>
<proteinExistence type="predicted"/>
<organism evidence="3">
    <name type="scientific">Guillardia theta (strain CCMP2712)</name>
    <name type="common">Cryptophyte</name>
    <dbReference type="NCBI Taxonomy" id="905079"/>
    <lineage>
        <taxon>Eukaryota</taxon>
        <taxon>Cryptophyceae</taxon>
        <taxon>Pyrenomonadales</taxon>
        <taxon>Geminigeraceae</taxon>
        <taxon>Guillardia</taxon>
    </lineage>
</organism>
<dbReference type="PaxDb" id="55529-EKX45218"/>
<evidence type="ECO:0000259" key="2">
    <source>
        <dbReference type="Pfam" id="PF02926"/>
    </source>
</evidence>
<dbReference type="SUPFAM" id="SSF143437">
    <property type="entry name" value="THUMP domain-like"/>
    <property type="match status" value="1"/>
</dbReference>
<gene>
    <name evidence="3" type="ORF">GUITHDRAFT_108859</name>
</gene>
<sequence length="284" mass="31279">MVNQCRTTKELKTSLPIVELSRDICGSTPCCNQWQRDTRCPDAAKGKEARCIQSAVEVIKNGIKALGGERGNSSTEAGGSDHAENSLESSEDAAKPATSKRTRGAEDSKDSPEESSQGQGKQSGKEEDTWVCDAGCNGVACVTIERKGIDPVAILEYLYPPSPFSLSIAELACSWEHVKKLSESHKEELHKFIRQHKFCYRFIPLQRFCRATMDDISSLTTAFLKLELEKMESTSFSIAKEIPEKHKVQLYKPEVVIVVQVIKSACGMSVVKDAARFLKSQSGN</sequence>
<dbReference type="AlphaFoldDB" id="L1J9I8"/>
<dbReference type="OrthoDB" id="367221at2759"/>
<evidence type="ECO:0000313" key="3">
    <source>
        <dbReference type="EMBL" id="EKX45218.1"/>
    </source>
</evidence>
<dbReference type="GO" id="GO:0003723">
    <property type="term" value="F:RNA binding"/>
    <property type="evidence" value="ECO:0007669"/>
    <property type="project" value="InterPro"/>
</dbReference>
<dbReference type="Gene3D" id="3.30.2300.10">
    <property type="entry name" value="THUMP superfamily"/>
    <property type="match status" value="1"/>
</dbReference>
<dbReference type="PANTHER" id="PTHR13452:SF10">
    <property type="entry name" value="THUMP DOMAIN-CONTAINING PROTEIN 1"/>
    <property type="match status" value="1"/>
</dbReference>
<dbReference type="Pfam" id="PF02926">
    <property type="entry name" value="THUMP"/>
    <property type="match status" value="1"/>
</dbReference>
<dbReference type="Proteomes" id="UP000011087">
    <property type="component" value="Unassembled WGS sequence"/>
</dbReference>
<reference evidence="4" key="3">
    <citation type="submission" date="2015-06" db="UniProtKB">
        <authorList>
            <consortium name="EnsemblProtists"/>
        </authorList>
    </citation>
    <scope>IDENTIFICATION</scope>
</reference>
<reference evidence="3 5" key="1">
    <citation type="journal article" date="2012" name="Nature">
        <title>Algal genomes reveal evolutionary mosaicism and the fate of nucleomorphs.</title>
        <authorList>
            <consortium name="DOE Joint Genome Institute"/>
            <person name="Curtis B.A."/>
            <person name="Tanifuji G."/>
            <person name="Burki F."/>
            <person name="Gruber A."/>
            <person name="Irimia M."/>
            <person name="Maruyama S."/>
            <person name="Arias M.C."/>
            <person name="Ball S.G."/>
            <person name="Gile G.H."/>
            <person name="Hirakawa Y."/>
            <person name="Hopkins J.F."/>
            <person name="Kuo A."/>
            <person name="Rensing S.A."/>
            <person name="Schmutz J."/>
            <person name="Symeonidi A."/>
            <person name="Elias M."/>
            <person name="Eveleigh R.J."/>
            <person name="Herman E.K."/>
            <person name="Klute M.J."/>
            <person name="Nakayama T."/>
            <person name="Obornik M."/>
            <person name="Reyes-Prieto A."/>
            <person name="Armbrust E.V."/>
            <person name="Aves S.J."/>
            <person name="Beiko R.G."/>
            <person name="Coutinho P."/>
            <person name="Dacks J.B."/>
            <person name="Durnford D.G."/>
            <person name="Fast N.M."/>
            <person name="Green B.R."/>
            <person name="Grisdale C.J."/>
            <person name="Hempel F."/>
            <person name="Henrissat B."/>
            <person name="Hoppner M.P."/>
            <person name="Ishida K."/>
            <person name="Kim E."/>
            <person name="Koreny L."/>
            <person name="Kroth P.G."/>
            <person name="Liu Y."/>
            <person name="Malik S.B."/>
            <person name="Maier U.G."/>
            <person name="McRose D."/>
            <person name="Mock T."/>
            <person name="Neilson J.A."/>
            <person name="Onodera N.T."/>
            <person name="Poole A.M."/>
            <person name="Pritham E.J."/>
            <person name="Richards T.A."/>
            <person name="Rocap G."/>
            <person name="Roy S.W."/>
            <person name="Sarai C."/>
            <person name="Schaack S."/>
            <person name="Shirato S."/>
            <person name="Slamovits C.H."/>
            <person name="Spencer D.F."/>
            <person name="Suzuki S."/>
            <person name="Worden A.Z."/>
            <person name="Zauner S."/>
            <person name="Barry K."/>
            <person name="Bell C."/>
            <person name="Bharti A.K."/>
            <person name="Crow J.A."/>
            <person name="Grimwood J."/>
            <person name="Kramer R."/>
            <person name="Lindquist E."/>
            <person name="Lucas S."/>
            <person name="Salamov A."/>
            <person name="McFadden G.I."/>
            <person name="Lane C.E."/>
            <person name="Keeling P.J."/>
            <person name="Gray M.W."/>
            <person name="Grigoriev I.V."/>
            <person name="Archibald J.M."/>
        </authorList>
    </citation>
    <scope>NUCLEOTIDE SEQUENCE</scope>
    <source>
        <strain evidence="3 5">CCMP2712</strain>
    </source>
</reference>
<name>L1J9I8_GUITC</name>
<dbReference type="GO" id="GO:0006400">
    <property type="term" value="P:tRNA modification"/>
    <property type="evidence" value="ECO:0007669"/>
    <property type="project" value="InterPro"/>
</dbReference>